<dbReference type="SUPFAM" id="SSF52540">
    <property type="entry name" value="P-loop containing nucleoside triphosphate hydrolases"/>
    <property type="match status" value="2"/>
</dbReference>
<dbReference type="AlphaFoldDB" id="A0A1U7I4V6"/>
<proteinExistence type="inferred from homology"/>
<evidence type="ECO:0000256" key="1">
    <source>
        <dbReference type="ARBA" id="ARBA00006914"/>
    </source>
</evidence>
<name>A0A1U7I4V6_9CYAN</name>
<dbReference type="SMART" id="SM00382">
    <property type="entry name" value="AAA"/>
    <property type="match status" value="1"/>
</dbReference>
<dbReference type="InterPro" id="IPR003959">
    <property type="entry name" value="ATPase_AAA_core"/>
</dbReference>
<dbReference type="GO" id="GO:0016887">
    <property type="term" value="F:ATP hydrolysis activity"/>
    <property type="evidence" value="ECO:0007669"/>
    <property type="project" value="InterPro"/>
</dbReference>
<dbReference type="Gene3D" id="1.10.8.60">
    <property type="match status" value="1"/>
</dbReference>
<dbReference type="Proteomes" id="UP000185860">
    <property type="component" value="Unassembled WGS sequence"/>
</dbReference>
<feature type="compositionally biased region" description="Basic and acidic residues" evidence="4">
    <location>
        <begin position="253"/>
        <end position="276"/>
    </location>
</feature>
<dbReference type="STRING" id="454136.NIES2119_29195"/>
<organism evidence="6 7">
    <name type="scientific">[Phormidium ambiguum] IAM M-71</name>
    <dbReference type="NCBI Taxonomy" id="454136"/>
    <lineage>
        <taxon>Bacteria</taxon>
        <taxon>Bacillati</taxon>
        <taxon>Cyanobacteriota</taxon>
        <taxon>Cyanophyceae</taxon>
        <taxon>Oscillatoriophycideae</taxon>
        <taxon>Aerosakkonematales</taxon>
        <taxon>Aerosakkonemataceae</taxon>
        <taxon>Floridanema</taxon>
    </lineage>
</organism>
<comment type="caution">
    <text evidence="6">The sequence shown here is derived from an EMBL/GenBank/DDBJ whole genome shotgun (WGS) entry which is preliminary data.</text>
</comment>
<dbReference type="RefSeq" id="WP_073596998.1">
    <property type="nucleotide sequence ID" value="NZ_MRCE01000052.1"/>
</dbReference>
<dbReference type="InterPro" id="IPR054472">
    <property type="entry name" value="WHD"/>
</dbReference>
<reference evidence="6 7" key="1">
    <citation type="submission" date="2016-11" db="EMBL/GenBank/DDBJ databases">
        <title>Draft Genome Sequences of Nine Cyanobacterial Strains from Diverse Habitats.</title>
        <authorList>
            <person name="Zhu T."/>
            <person name="Hou S."/>
            <person name="Lu X."/>
            <person name="Hess W.R."/>
        </authorList>
    </citation>
    <scope>NUCLEOTIDE SEQUENCE [LARGE SCALE GENOMIC DNA]</scope>
    <source>
        <strain evidence="6 7">IAM M-71</strain>
    </source>
</reference>
<evidence type="ECO:0000313" key="6">
    <source>
        <dbReference type="EMBL" id="OKH31286.1"/>
    </source>
</evidence>
<accession>A0A1U7I4V6</accession>
<dbReference type="EMBL" id="MRCE01000052">
    <property type="protein sequence ID" value="OKH31286.1"/>
    <property type="molecule type" value="Genomic_DNA"/>
</dbReference>
<comment type="similarity">
    <text evidence="1">Belongs to the AAA ATPase family.</text>
</comment>
<dbReference type="Pfam" id="PF00004">
    <property type="entry name" value="AAA"/>
    <property type="match status" value="1"/>
</dbReference>
<evidence type="ECO:0000259" key="5">
    <source>
        <dbReference type="SMART" id="SM00382"/>
    </source>
</evidence>
<evidence type="ECO:0000256" key="2">
    <source>
        <dbReference type="ARBA" id="ARBA00022741"/>
    </source>
</evidence>
<evidence type="ECO:0000313" key="7">
    <source>
        <dbReference type="Proteomes" id="UP000185860"/>
    </source>
</evidence>
<dbReference type="Gene3D" id="3.40.50.300">
    <property type="entry name" value="P-loop containing nucleotide triphosphate hydrolases"/>
    <property type="match status" value="1"/>
</dbReference>
<feature type="compositionally biased region" description="Basic and acidic residues" evidence="4">
    <location>
        <begin position="287"/>
        <end position="301"/>
    </location>
</feature>
<evidence type="ECO:0000256" key="4">
    <source>
        <dbReference type="SAM" id="MobiDB-lite"/>
    </source>
</evidence>
<dbReference type="InterPro" id="IPR003593">
    <property type="entry name" value="AAA+_ATPase"/>
</dbReference>
<feature type="domain" description="AAA+ ATPase" evidence="5">
    <location>
        <begin position="570"/>
        <end position="702"/>
    </location>
</feature>
<keyword evidence="3" id="KW-0067">ATP-binding</keyword>
<sequence length="790" mass="89397">MAEVTKIRMQQEDATTAYLPHLDYLLPLLRRLDQHLARAIAAIEVDRNTNVPIHLYRGLQANLQQVEQLSVHQPSSNGFKQKAENLDQLLPDFVPPDSHLAQLQQRFNLSTFDLDAIAIVLAPELDRRYERLYAYLQEEERYLQPTVDLVLKILCPTVTAKLSQRDRFSPHAPLIRHKLLYLVGNSNQQKSSLLANNILLDEQVVRFLLHEKGLDSRLTPFCQLIQPSVSFHDLPLKKSVKQGLKAIAHSGKGKGENGEKGKGEKGENGKEEKGIEGDLDSQQNPLSHEEYPSRQENETRENLSPFSPFPFSPFPLERSDLRLYFQGSDRALARRTAEALATELETNLLIADFARIINAKAEFELILKLILHQAWFDNSLLYLDRLEILQEEEHALLYQDLLNAIAQTKGITILAGKQPWKPGTEGVLGIVTVPFTTLDFAQRRLEWEKHLSKAGISISPTDLDALSDRFRLTPEQIAEAAVTASNTMRWKAAAGESEISLTSIVFAATRAQGGHDLAALARKVEAKYRWDDIVLPPDAQTQLREICNQAKHRHLVYEEWGFDRKLSLGKGQNVLFSGLPGTGKTMAAEVMASELQLDLYKIDLSQVVSKYIGETEKNLNRIFNAAATSNAILLFDEADSLFGKRTEVKESRDRYANIEVGYLLQKMEEYEGIAILTTNVRGNIDDAFVRRLRFIVEFPLPSEKQRRQIWEKIWPNTTPRSSDLDLDFLARKFEIGGASIRNIALAAAFLAADEGIPVNMSHLIRALRREYQKMGKILMEEELQHTSSSM</sequence>
<protein>
    <submittedName>
        <fullName evidence="6">AAA family ATPase</fullName>
    </submittedName>
</protein>
<dbReference type="GO" id="GO:0005524">
    <property type="term" value="F:ATP binding"/>
    <property type="evidence" value="ECO:0007669"/>
    <property type="project" value="UniProtKB-KW"/>
</dbReference>
<dbReference type="PANTHER" id="PTHR23073">
    <property type="entry name" value="26S PROTEASOME REGULATORY SUBUNIT"/>
    <property type="match status" value="1"/>
</dbReference>
<dbReference type="InterPro" id="IPR050221">
    <property type="entry name" value="26S_Proteasome_ATPase"/>
</dbReference>
<feature type="region of interest" description="Disordered" evidence="4">
    <location>
        <begin position="248"/>
        <end position="306"/>
    </location>
</feature>
<dbReference type="Pfam" id="PF22977">
    <property type="entry name" value="WHD"/>
    <property type="match status" value="1"/>
</dbReference>
<gene>
    <name evidence="6" type="ORF">NIES2119_29195</name>
</gene>
<evidence type="ECO:0000256" key="3">
    <source>
        <dbReference type="ARBA" id="ARBA00022840"/>
    </source>
</evidence>
<dbReference type="CDD" id="cd19481">
    <property type="entry name" value="RecA-like_protease"/>
    <property type="match status" value="1"/>
</dbReference>
<keyword evidence="2" id="KW-0547">Nucleotide-binding</keyword>
<dbReference type="InterPro" id="IPR027417">
    <property type="entry name" value="P-loop_NTPase"/>
</dbReference>